<name>A0A139K2C3_BACUN</name>
<dbReference type="EMBL" id="WCUV01000009">
    <property type="protein sequence ID" value="KAB4090212.1"/>
    <property type="molecule type" value="Genomic_DNA"/>
</dbReference>
<dbReference type="EMBL" id="JAQNQY010000029">
    <property type="protein sequence ID" value="MDC1754472.1"/>
    <property type="molecule type" value="Genomic_DNA"/>
</dbReference>
<dbReference type="Proteomes" id="UP000432488">
    <property type="component" value="Unassembled WGS sequence"/>
</dbReference>
<protein>
    <recommendedName>
        <fullName evidence="8">Nucleotidyltransferase domain-containing protein</fullName>
    </recommendedName>
</protein>
<evidence type="ECO:0000313" key="4">
    <source>
        <dbReference type="EMBL" id="MDC1754472.1"/>
    </source>
</evidence>
<reference evidence="1 5" key="1">
    <citation type="submission" date="2015-09" db="EMBL/GenBank/DDBJ databases">
        <authorList>
            <consortium name="Pathogen Informatics"/>
        </authorList>
    </citation>
    <scope>NUCLEOTIDE SEQUENCE [LARGE SCALE GENOMIC DNA]</scope>
    <source>
        <strain evidence="1 5">2789STDY5834847</strain>
    </source>
</reference>
<sequence>MINRENIQAKLIADIDIIVQGILQNMSQKPIAIYLCGGIGRDEGSWYMDNNGIVCPYNDYDVAVISEYDIEYEQLQDLRKELAKQINIHWVDIDFYSPKSLLSLKPTIHNVDLLEASKLIWGEDYICRVPKLDKRSIGEYDLDVLYRTRMWTLLGSWSGSFHDIQNDEARFFKNQMAKCVLAACDMILLKNHAYTTSYKDKAIIASKFSNDTTFEKLATWAINEKLFPSNTSLSSEEMVSLYEAARSIFFKSFKYSMGEKANLYLDPDRTPELRRLNLKNVVVDIFGIFFKRYRRVKKEFEIFRAQNYAMHAYCKGAINNEYVLKASNIMKRWHYGAYSSWDELHEAVANARNNL</sequence>
<reference evidence="4" key="3">
    <citation type="submission" date="2022-10" db="EMBL/GenBank/DDBJ databases">
        <title>Human gut microbiome strain richness.</title>
        <authorList>
            <person name="Chen-Liaw A."/>
        </authorList>
    </citation>
    <scope>NUCLEOTIDE SEQUENCE</scope>
    <source>
        <strain evidence="4">A1_m1001262Bd0_191120</strain>
    </source>
</reference>
<proteinExistence type="predicted"/>
<evidence type="ECO:0000313" key="5">
    <source>
        <dbReference type="Proteomes" id="UP000095614"/>
    </source>
</evidence>
<evidence type="ECO:0008006" key="8">
    <source>
        <dbReference type="Google" id="ProtNLM"/>
    </source>
</evidence>
<dbReference type="EMBL" id="CZAF01000006">
    <property type="protein sequence ID" value="CUP02863.1"/>
    <property type="molecule type" value="Genomic_DNA"/>
</dbReference>
<evidence type="ECO:0000313" key="6">
    <source>
        <dbReference type="Proteomes" id="UP000432488"/>
    </source>
</evidence>
<dbReference type="OrthoDB" id="1321649at2"/>
<evidence type="ECO:0000313" key="7">
    <source>
        <dbReference type="Proteomes" id="UP000462376"/>
    </source>
</evidence>
<dbReference type="PATRIC" id="fig|820.27.peg.2975"/>
<dbReference type="EMBL" id="WCTL01000004">
    <property type="protein sequence ID" value="KAB4238423.1"/>
    <property type="molecule type" value="Genomic_DNA"/>
</dbReference>
<evidence type="ECO:0000313" key="1">
    <source>
        <dbReference type="EMBL" id="CUP02863.1"/>
    </source>
</evidence>
<dbReference type="Proteomes" id="UP000095614">
    <property type="component" value="Unassembled WGS sequence"/>
</dbReference>
<dbReference type="RefSeq" id="WP_057097828.1">
    <property type="nucleotide sequence ID" value="NZ_CACRTC010000045.1"/>
</dbReference>
<evidence type="ECO:0000313" key="3">
    <source>
        <dbReference type="EMBL" id="KAB4238423.1"/>
    </source>
</evidence>
<gene>
    <name evidence="1" type="ORF">ERS852462_02385</name>
    <name evidence="3" type="ORF">GAP47_06915</name>
    <name evidence="2" type="ORF">GAQ56_13955</name>
    <name evidence="4" type="ORF">POY80_18715</name>
</gene>
<dbReference type="Proteomes" id="UP000462376">
    <property type="component" value="Unassembled WGS sequence"/>
</dbReference>
<organism evidence="2 6">
    <name type="scientific">Bacteroides uniformis</name>
    <dbReference type="NCBI Taxonomy" id="820"/>
    <lineage>
        <taxon>Bacteria</taxon>
        <taxon>Pseudomonadati</taxon>
        <taxon>Bacteroidota</taxon>
        <taxon>Bacteroidia</taxon>
        <taxon>Bacteroidales</taxon>
        <taxon>Bacteroidaceae</taxon>
        <taxon>Bacteroides</taxon>
    </lineage>
</organism>
<dbReference type="AlphaFoldDB" id="A0A139K2C3"/>
<evidence type="ECO:0000313" key="2">
    <source>
        <dbReference type="EMBL" id="KAB4090212.1"/>
    </source>
</evidence>
<reference evidence="6 7" key="2">
    <citation type="journal article" date="2019" name="Nat. Med.">
        <title>A library of human gut bacterial isolates paired with longitudinal multiomics data enables mechanistic microbiome research.</title>
        <authorList>
            <person name="Poyet M."/>
            <person name="Groussin M."/>
            <person name="Gibbons S.M."/>
            <person name="Avila-Pacheco J."/>
            <person name="Jiang X."/>
            <person name="Kearney S.M."/>
            <person name="Perrotta A.R."/>
            <person name="Berdy B."/>
            <person name="Zhao S."/>
            <person name="Lieberman T.D."/>
            <person name="Swanson P.K."/>
            <person name="Smith M."/>
            <person name="Roesemann S."/>
            <person name="Alexander J.E."/>
            <person name="Rich S.A."/>
            <person name="Livny J."/>
            <person name="Vlamakis H."/>
            <person name="Clish C."/>
            <person name="Bullock K."/>
            <person name="Deik A."/>
            <person name="Scott J."/>
            <person name="Pierce K.A."/>
            <person name="Xavier R.J."/>
            <person name="Alm E.J."/>
        </authorList>
    </citation>
    <scope>NUCLEOTIDE SEQUENCE [LARGE SCALE GENOMIC DNA]</scope>
    <source>
        <strain evidence="2 6">BIOML-A42</strain>
        <strain evidence="3 7">BIOML-A5</strain>
    </source>
</reference>
<dbReference type="Proteomes" id="UP001218502">
    <property type="component" value="Unassembled WGS sequence"/>
</dbReference>
<accession>A0A139K2C3</accession>